<organism evidence="1 2">
    <name type="scientific">Bacillus thuringiensis subsp. tolworthi</name>
    <dbReference type="NCBI Taxonomy" id="1442"/>
    <lineage>
        <taxon>Bacteria</taxon>
        <taxon>Bacillati</taxon>
        <taxon>Bacillota</taxon>
        <taxon>Bacilli</taxon>
        <taxon>Bacillales</taxon>
        <taxon>Bacillaceae</taxon>
        <taxon>Bacillus</taxon>
        <taxon>Bacillus cereus group</taxon>
    </lineage>
</organism>
<dbReference type="Proteomes" id="UP000055316">
    <property type="component" value="Chromosome"/>
</dbReference>
<reference evidence="1 2" key="1">
    <citation type="submission" date="2015-05" db="EMBL/GenBank/DDBJ databases">
        <title>Whole genome sequence of Bacillus thuringiensis serovar tolworthi Pasteur Institute Standard strain.</title>
        <authorList>
            <person name="Kanda K."/>
            <person name="Nakashima K."/>
            <person name="Nagano Y."/>
        </authorList>
    </citation>
    <scope>NUCLEOTIDE SEQUENCE [LARGE SCALE GENOMIC DNA]</scope>
    <source>
        <strain evidence="1 2">Pasteur Institute Standard strain</strain>
    </source>
</reference>
<evidence type="ECO:0000313" key="1">
    <source>
        <dbReference type="EMBL" id="BAR82268.1"/>
    </source>
</evidence>
<name>A0A9W3ZTK9_BACTO</name>
<sequence length="206" mass="23499">MEMLHNEKYGVALQLAKKFVGKSAMRMTLMFVQHSADGTMVATDSHRLCRIKNIHGFDKDYLVNPLTFEVATGDYPKVDKVMPSFEKATISLNEEQIKLWLQIHKSLNQIAKATKAGKTVTLRMSENGFEIELDGTEVKMTAPCELYEFQNVPYVVYSIEYVRDALEMHEKLGTKALFIQIASATQPILLTDNMRLETMVLPVRRH</sequence>
<dbReference type="Gene3D" id="3.70.10.10">
    <property type="match status" value="1"/>
</dbReference>
<protein>
    <submittedName>
        <fullName evidence="1">ABC-type proline/glycine betaine transport systems, ATPase components</fullName>
    </submittedName>
</protein>
<accession>A0A9W3ZTK9</accession>
<dbReference type="EMBL" id="AP014864">
    <property type="protein sequence ID" value="BAR82268.1"/>
    <property type="molecule type" value="Genomic_DNA"/>
</dbReference>
<evidence type="ECO:0000313" key="2">
    <source>
        <dbReference type="Proteomes" id="UP000055316"/>
    </source>
</evidence>
<gene>
    <name evidence="1" type="ORF">KNN_01421</name>
</gene>
<dbReference type="AlphaFoldDB" id="A0A9W3ZTK9"/>
<dbReference type="RefSeq" id="WP_060851714.1">
    <property type="nucleotide sequence ID" value="NZ_AP014864.1"/>
</dbReference>
<proteinExistence type="predicted"/>